<dbReference type="HOGENOM" id="CLU_2274865_0_0_10"/>
<proteinExistence type="predicted"/>
<sequence length="102" mass="11173">MGNNTIYSPSPCGEGMGGRLLSRDRRPRLSATTFHLTLQAAFLMRTDEGVCPYFKALSGLQNSSLISSHEALLPLGEAGWGFWTRASVPTLRQSLQSKRGFL</sequence>
<dbReference type="AlphaFoldDB" id="C9MME3"/>
<comment type="caution">
    <text evidence="2">The sequence shown here is derived from an EMBL/GenBank/DDBJ whole genome shotgun (WGS) entry which is preliminary data.</text>
</comment>
<organism evidence="2 3">
    <name type="scientific">Prevotella veroralis F0319</name>
    <dbReference type="NCBI Taxonomy" id="649761"/>
    <lineage>
        <taxon>Bacteria</taxon>
        <taxon>Pseudomonadati</taxon>
        <taxon>Bacteroidota</taxon>
        <taxon>Bacteroidia</taxon>
        <taxon>Bacteroidales</taxon>
        <taxon>Prevotellaceae</taxon>
        <taxon>Prevotella</taxon>
    </lineage>
</organism>
<accession>C9MME3</accession>
<reference evidence="2 3" key="1">
    <citation type="submission" date="2009-09" db="EMBL/GenBank/DDBJ databases">
        <authorList>
            <person name="Weinstock G."/>
            <person name="Sodergren E."/>
            <person name="Clifton S."/>
            <person name="Fulton L."/>
            <person name="Fulton B."/>
            <person name="Courtney L."/>
            <person name="Fronick C."/>
            <person name="Harrison M."/>
            <person name="Strong C."/>
            <person name="Farmer C."/>
            <person name="Delahaunty K."/>
            <person name="Markovic C."/>
            <person name="Hall O."/>
            <person name="Minx P."/>
            <person name="Tomlinson C."/>
            <person name="Mitreva M."/>
            <person name="Nelson J."/>
            <person name="Hou S."/>
            <person name="Wollam A."/>
            <person name="Pepin K.H."/>
            <person name="Johnson M."/>
            <person name="Bhonagiri V."/>
            <person name="Nash W.E."/>
            <person name="Warren W."/>
            <person name="Chinwalla A."/>
            <person name="Mardis E.R."/>
            <person name="Wilson R.K."/>
        </authorList>
    </citation>
    <scope>NUCLEOTIDE SEQUENCE [LARGE SCALE GENOMIC DNA]</scope>
    <source>
        <strain evidence="2 3">F0319</strain>
    </source>
</reference>
<evidence type="ECO:0000313" key="3">
    <source>
        <dbReference type="Proteomes" id="UP000003327"/>
    </source>
</evidence>
<dbReference type="EMBL" id="ACVA01000016">
    <property type="protein sequence ID" value="EEX19328.1"/>
    <property type="molecule type" value="Genomic_DNA"/>
</dbReference>
<keyword evidence="3" id="KW-1185">Reference proteome</keyword>
<protein>
    <submittedName>
        <fullName evidence="2">Uncharacterized protein</fullName>
    </submittedName>
</protein>
<name>C9MME3_9BACT</name>
<evidence type="ECO:0000256" key="1">
    <source>
        <dbReference type="SAM" id="MobiDB-lite"/>
    </source>
</evidence>
<feature type="region of interest" description="Disordered" evidence="1">
    <location>
        <begin position="1"/>
        <end position="21"/>
    </location>
</feature>
<gene>
    <name evidence="2" type="ORF">HMPREF0973_00773</name>
</gene>
<evidence type="ECO:0000313" key="2">
    <source>
        <dbReference type="EMBL" id="EEX19328.1"/>
    </source>
</evidence>
<dbReference type="Proteomes" id="UP000003327">
    <property type="component" value="Unassembled WGS sequence"/>
</dbReference>